<name>A0ABT0CEJ7_THEVL</name>
<dbReference type="NCBIfam" id="TIGR00199">
    <property type="entry name" value="PncC_domain"/>
    <property type="match status" value="1"/>
</dbReference>
<dbReference type="RefSeq" id="WP_244352533.1">
    <property type="nucleotide sequence ID" value="NZ_JAFIRA010000051.1"/>
</dbReference>
<dbReference type="Proteomes" id="UP000830835">
    <property type="component" value="Unassembled WGS sequence"/>
</dbReference>
<evidence type="ECO:0000313" key="3">
    <source>
        <dbReference type="EMBL" id="MCJ2544205.1"/>
    </source>
</evidence>
<dbReference type="SUPFAM" id="SSF53218">
    <property type="entry name" value="Molybdenum cofactor biosynthesis proteins"/>
    <property type="match status" value="1"/>
</dbReference>
<dbReference type="InterPro" id="IPR041424">
    <property type="entry name" value="CinA_KH"/>
</dbReference>
<comment type="caution">
    <text evidence="3">The sequence shown here is derived from an EMBL/GenBank/DDBJ whole genome shotgun (WGS) entry which is preliminary data.</text>
</comment>
<dbReference type="HAMAP" id="MF_00226_B">
    <property type="entry name" value="CinA_B"/>
    <property type="match status" value="1"/>
</dbReference>
<proteinExistence type="inferred from homology"/>
<dbReference type="CDD" id="cd00885">
    <property type="entry name" value="cinA"/>
    <property type="match status" value="1"/>
</dbReference>
<evidence type="ECO:0000256" key="1">
    <source>
        <dbReference type="HAMAP-Rule" id="MF_00226"/>
    </source>
</evidence>
<dbReference type="InterPro" id="IPR008135">
    <property type="entry name" value="Competence-induced_CinA"/>
</dbReference>
<keyword evidence="4" id="KW-1185">Reference proteome</keyword>
<dbReference type="Pfam" id="PF18146">
    <property type="entry name" value="CinA_KH"/>
    <property type="match status" value="1"/>
</dbReference>
<dbReference type="InterPro" id="IPR036653">
    <property type="entry name" value="CinA-like_C"/>
</dbReference>
<feature type="domain" description="MoaB/Mog" evidence="2">
    <location>
        <begin position="13"/>
        <end position="181"/>
    </location>
</feature>
<organism evidence="3 4">
    <name type="scientific">Thermostichus vulcanus str. 'Rupite'</name>
    <dbReference type="NCBI Taxonomy" id="2813851"/>
    <lineage>
        <taxon>Bacteria</taxon>
        <taxon>Bacillati</taxon>
        <taxon>Cyanobacteriota</taxon>
        <taxon>Cyanophyceae</taxon>
        <taxon>Thermostichales</taxon>
        <taxon>Thermostichaceae</taxon>
        <taxon>Thermostichus</taxon>
    </lineage>
</organism>
<dbReference type="InterPro" id="IPR001453">
    <property type="entry name" value="MoaB/Mog_dom"/>
</dbReference>
<accession>A0ABT0CEJ7</accession>
<dbReference type="EMBL" id="JAFIRA010000051">
    <property type="protein sequence ID" value="MCJ2544205.1"/>
    <property type="molecule type" value="Genomic_DNA"/>
</dbReference>
<reference evidence="3" key="1">
    <citation type="submission" date="2021-02" db="EMBL/GenBank/DDBJ databases">
        <title>The CRISPR/cas machinery reduction and long-range gene transfer in the hot spring cyanobacterium Synechococcus.</title>
        <authorList>
            <person name="Dvorak P."/>
            <person name="Jahodarova E."/>
            <person name="Hasler P."/>
            <person name="Poulickova A."/>
        </authorList>
    </citation>
    <scope>NUCLEOTIDE SEQUENCE</scope>
    <source>
        <strain evidence="3">Rupite</strain>
    </source>
</reference>
<evidence type="ECO:0000259" key="2">
    <source>
        <dbReference type="SMART" id="SM00852"/>
    </source>
</evidence>
<dbReference type="Gene3D" id="3.40.980.10">
    <property type="entry name" value="MoaB/Mog-like domain"/>
    <property type="match status" value="1"/>
</dbReference>
<dbReference type="NCBIfam" id="NF001813">
    <property type="entry name" value="PRK00549.1"/>
    <property type="match status" value="1"/>
</dbReference>
<dbReference type="Gene3D" id="3.90.950.20">
    <property type="entry name" value="CinA-like"/>
    <property type="match status" value="1"/>
</dbReference>
<dbReference type="InterPro" id="IPR036425">
    <property type="entry name" value="MoaB/Mog-like_dom_sf"/>
</dbReference>
<comment type="similarity">
    <text evidence="1">Belongs to the CinA family.</text>
</comment>
<dbReference type="SMART" id="SM00852">
    <property type="entry name" value="MoCF_biosynth"/>
    <property type="match status" value="1"/>
</dbReference>
<protein>
    <recommendedName>
        <fullName evidence="1">CinA-like protein</fullName>
    </recommendedName>
</protein>
<sequence>MIPSQTVTPQGAEILCIGTELLLGEITNTNAQYLATELAHLGIPHHYQTVVGDNEARIHHALEVACGRANLILTTGGLGPTPDDLTHEALASFFGVKMVEHPQVWEEIVQKYGQRGIVPSPSNRKQAFLPEGAAVLPNPIGSACGLIWQPRPNLHILTFPGVPREMCRMWQDTAVPYLRSVGWGQEVFHSQVLRHWGISESTLAERVGSLLAGSNPTVAPYASQGEVRLRITGRAPTREQAQALIAPVVEQILHIAGEDYFGSDEATLASVVGDLLLKRGQTLAVAESCTGGLLGQLLTGIPGSSRYFLGGIIAYDNRIKTQLLGVKPETLQQYGAVSEPVATQMALGAKQTLSSDWALSITGIAGPEGGTATKPVGLVYLGLADPEGKTEVYEYQFGTLRGREGIRWWSAQTALDRLRRRLLKR</sequence>
<dbReference type="InterPro" id="IPR008136">
    <property type="entry name" value="CinA_C"/>
</dbReference>
<dbReference type="SUPFAM" id="SSF142433">
    <property type="entry name" value="CinA-like"/>
    <property type="match status" value="1"/>
</dbReference>
<dbReference type="PIRSF" id="PIRSF006728">
    <property type="entry name" value="CinA"/>
    <property type="match status" value="1"/>
</dbReference>
<dbReference type="Gene3D" id="3.30.70.2860">
    <property type="match status" value="1"/>
</dbReference>
<gene>
    <name evidence="3" type="ORF">JX360_15055</name>
</gene>
<dbReference type="PANTHER" id="PTHR13939">
    <property type="entry name" value="NICOTINAMIDE-NUCLEOTIDE AMIDOHYDROLASE PNCC"/>
    <property type="match status" value="1"/>
</dbReference>
<evidence type="ECO:0000313" key="4">
    <source>
        <dbReference type="Proteomes" id="UP000830835"/>
    </source>
</evidence>
<dbReference type="NCBIfam" id="TIGR00200">
    <property type="entry name" value="cinA_nterm"/>
    <property type="match status" value="1"/>
</dbReference>
<dbReference type="InterPro" id="IPR050101">
    <property type="entry name" value="CinA"/>
</dbReference>
<dbReference type="Pfam" id="PF02464">
    <property type="entry name" value="CinA"/>
    <property type="match status" value="1"/>
</dbReference>
<dbReference type="PANTHER" id="PTHR13939:SF0">
    <property type="entry name" value="NMN AMIDOHYDROLASE-LIKE PROTEIN YFAY"/>
    <property type="match status" value="1"/>
</dbReference>
<dbReference type="Pfam" id="PF00994">
    <property type="entry name" value="MoCF_biosynth"/>
    <property type="match status" value="1"/>
</dbReference>